<dbReference type="Proteomes" id="UP001224122">
    <property type="component" value="Unassembled WGS sequence"/>
</dbReference>
<protein>
    <submittedName>
        <fullName evidence="1">Carbon monoxide dehydrogenase subunit G</fullName>
    </submittedName>
</protein>
<organism evidence="1 2">
    <name type="scientific">Neobacillus ginsengisoli</name>
    <dbReference type="NCBI Taxonomy" id="904295"/>
    <lineage>
        <taxon>Bacteria</taxon>
        <taxon>Bacillati</taxon>
        <taxon>Bacillota</taxon>
        <taxon>Bacilli</taxon>
        <taxon>Bacillales</taxon>
        <taxon>Bacillaceae</taxon>
        <taxon>Neobacillus</taxon>
    </lineage>
</organism>
<reference evidence="1 2" key="1">
    <citation type="submission" date="2023-07" db="EMBL/GenBank/DDBJ databases">
        <title>Genomic Encyclopedia of Type Strains, Phase IV (KMG-IV): sequencing the most valuable type-strain genomes for metagenomic binning, comparative biology and taxonomic classification.</title>
        <authorList>
            <person name="Goeker M."/>
        </authorList>
    </citation>
    <scope>NUCLEOTIDE SEQUENCE [LARGE SCALE GENOMIC DNA]</scope>
    <source>
        <strain evidence="1 2">DSM 27594</strain>
    </source>
</reference>
<comment type="caution">
    <text evidence="1">The sequence shown here is derived from an EMBL/GenBank/DDBJ whole genome shotgun (WGS) entry which is preliminary data.</text>
</comment>
<dbReference type="InterPro" id="IPR010419">
    <property type="entry name" value="CO_DH_gsu"/>
</dbReference>
<keyword evidence="2" id="KW-1185">Reference proteome</keyword>
<proteinExistence type="predicted"/>
<dbReference type="RefSeq" id="WP_307408388.1">
    <property type="nucleotide sequence ID" value="NZ_JAUSTW010000004.1"/>
</dbReference>
<sequence>MKIEYNYSFGLPRNIVWRYIKDETVLKNSLPGCKTFIESSGGIYQAEIEISLGPIKDLIALELKREKEKSPSFYHLVLKGKGKLGEIEGNADLFINDVQGTSEVTFLGEVEVTGKIAFVGKRVLEGGANKSLEKFFEEAEKEMKRKIHHVKRESR</sequence>
<dbReference type="InterPro" id="IPR023393">
    <property type="entry name" value="START-like_dom_sf"/>
</dbReference>
<gene>
    <name evidence="1" type="ORF">J2S10_002640</name>
</gene>
<dbReference type="EMBL" id="JAUSTW010000004">
    <property type="protein sequence ID" value="MDQ0199458.1"/>
    <property type="molecule type" value="Genomic_DNA"/>
</dbReference>
<accession>A0ABT9XV65</accession>
<evidence type="ECO:0000313" key="2">
    <source>
        <dbReference type="Proteomes" id="UP001224122"/>
    </source>
</evidence>
<name>A0ABT9XV65_9BACI</name>
<dbReference type="PANTHER" id="PTHR38588:SF1">
    <property type="entry name" value="BLL0334 PROTEIN"/>
    <property type="match status" value="1"/>
</dbReference>
<dbReference type="Pfam" id="PF06240">
    <property type="entry name" value="COXG"/>
    <property type="match status" value="1"/>
</dbReference>
<dbReference type="Gene3D" id="3.30.530.20">
    <property type="match status" value="1"/>
</dbReference>
<dbReference type="PANTHER" id="PTHR38588">
    <property type="entry name" value="BLL0334 PROTEIN"/>
    <property type="match status" value="1"/>
</dbReference>
<dbReference type="SUPFAM" id="SSF55961">
    <property type="entry name" value="Bet v1-like"/>
    <property type="match status" value="1"/>
</dbReference>
<evidence type="ECO:0000313" key="1">
    <source>
        <dbReference type="EMBL" id="MDQ0199458.1"/>
    </source>
</evidence>